<evidence type="ECO:0000313" key="1">
    <source>
        <dbReference type="EMBL" id="DAD93584.1"/>
    </source>
</evidence>
<name>A0A8S5NHA3_9CAUD</name>
<organism evidence="1">
    <name type="scientific">Podoviridae sp. ctKzN3</name>
    <dbReference type="NCBI Taxonomy" id="2826553"/>
    <lineage>
        <taxon>Viruses</taxon>
        <taxon>Duplodnaviria</taxon>
        <taxon>Heunggongvirae</taxon>
        <taxon>Uroviricota</taxon>
        <taxon>Caudoviricetes</taxon>
    </lineage>
</organism>
<dbReference type="InterPro" id="IPR008784">
    <property type="entry name" value="Podovirus_Gp16"/>
</dbReference>
<reference evidence="1" key="1">
    <citation type="journal article" date="2021" name="Proc. Natl. Acad. Sci. U.S.A.">
        <title>A Catalog of Tens of Thousands of Viruses from Human Metagenomes Reveals Hidden Associations with Chronic Diseases.</title>
        <authorList>
            <person name="Tisza M.J."/>
            <person name="Buck C.B."/>
        </authorList>
    </citation>
    <scope>NUCLEOTIDE SEQUENCE</scope>
    <source>
        <strain evidence="1">CtKzN3</strain>
    </source>
</reference>
<proteinExistence type="predicted"/>
<dbReference type="Pfam" id="PF05894">
    <property type="entry name" value="Podovirus_Gp16"/>
    <property type="match status" value="2"/>
</dbReference>
<accession>A0A8S5NHA3</accession>
<dbReference type="InterPro" id="IPR027417">
    <property type="entry name" value="P-loop_NTPase"/>
</dbReference>
<sequence length="374" mass="43645">MEEKNKKGEGVKFYSLTPILSKDCQYNIIFGERSNGKTYAILKYILENYCKHGHQGALVRRWKEDFRGKRGQQMFDALVTDGLVSRLTDGKYTTIYSYSGKWYLANPDARTGKMISAPEPFCFGFALSDVEHDKSTSYPKVKTIFFDEFLTRQYYLPDEFVTFMNVISTIVRQRNDVKIFMAGNTVNQYCPYFTEMGLTHIKEMDKGAIEVYKYGESKLRVAVEYADSISKTGKPSDIYFAFDNPKLTMITGGSWEMAMYPHLPVKYRPNNVIFTYFMRFNDELLQCEIVHVDNTVFTYIHRKTTPIQDENKDIIYELEYDNRPNHIRNMRHCSLPINKKIGQFFADNKVFYQDNEVGEIVRNYLVQCGHDAIV</sequence>
<dbReference type="EMBL" id="BK015163">
    <property type="protein sequence ID" value="DAD93584.1"/>
    <property type="molecule type" value="Genomic_DNA"/>
</dbReference>
<protein>
    <submittedName>
        <fullName evidence="1">Terminase</fullName>
    </submittedName>
</protein>
<dbReference type="Gene3D" id="3.40.50.300">
    <property type="entry name" value="P-loop containing nucleotide triphosphate hydrolases"/>
    <property type="match status" value="1"/>
</dbReference>